<gene>
    <name evidence="1" type="ORF">BV25DRAFT_1532256</name>
</gene>
<accession>A0ACB8TCW1</accession>
<proteinExistence type="predicted"/>
<reference evidence="1" key="1">
    <citation type="submission" date="2021-03" db="EMBL/GenBank/DDBJ databases">
        <authorList>
            <consortium name="DOE Joint Genome Institute"/>
            <person name="Ahrendt S."/>
            <person name="Looney B.P."/>
            <person name="Miyauchi S."/>
            <person name="Morin E."/>
            <person name="Drula E."/>
            <person name="Courty P.E."/>
            <person name="Chicoki N."/>
            <person name="Fauchery L."/>
            <person name="Kohler A."/>
            <person name="Kuo A."/>
            <person name="Labutti K."/>
            <person name="Pangilinan J."/>
            <person name="Lipzen A."/>
            <person name="Riley R."/>
            <person name="Andreopoulos W."/>
            <person name="He G."/>
            <person name="Johnson J."/>
            <person name="Barry K.W."/>
            <person name="Grigoriev I.V."/>
            <person name="Nagy L."/>
            <person name="Hibbett D."/>
            <person name="Henrissat B."/>
            <person name="Matheny P.B."/>
            <person name="Labbe J."/>
            <person name="Martin F."/>
        </authorList>
    </citation>
    <scope>NUCLEOTIDE SEQUENCE</scope>
    <source>
        <strain evidence="1">HHB10654</strain>
    </source>
</reference>
<reference evidence="1" key="2">
    <citation type="journal article" date="2022" name="New Phytol.">
        <title>Evolutionary transition to the ectomycorrhizal habit in the genomes of a hyperdiverse lineage of mushroom-forming fungi.</title>
        <authorList>
            <person name="Looney B."/>
            <person name="Miyauchi S."/>
            <person name="Morin E."/>
            <person name="Drula E."/>
            <person name="Courty P.E."/>
            <person name="Kohler A."/>
            <person name="Kuo A."/>
            <person name="LaButti K."/>
            <person name="Pangilinan J."/>
            <person name="Lipzen A."/>
            <person name="Riley R."/>
            <person name="Andreopoulos W."/>
            <person name="He G."/>
            <person name="Johnson J."/>
            <person name="Nolan M."/>
            <person name="Tritt A."/>
            <person name="Barry K.W."/>
            <person name="Grigoriev I.V."/>
            <person name="Nagy L.G."/>
            <person name="Hibbett D."/>
            <person name="Henrissat B."/>
            <person name="Matheny P.B."/>
            <person name="Labbe J."/>
            <person name="Martin F.M."/>
        </authorList>
    </citation>
    <scope>NUCLEOTIDE SEQUENCE</scope>
    <source>
        <strain evidence="1">HHB10654</strain>
    </source>
</reference>
<evidence type="ECO:0000313" key="1">
    <source>
        <dbReference type="EMBL" id="KAI0066372.1"/>
    </source>
</evidence>
<dbReference type="Proteomes" id="UP000814140">
    <property type="component" value="Unassembled WGS sequence"/>
</dbReference>
<keyword evidence="2" id="KW-1185">Reference proteome</keyword>
<evidence type="ECO:0000313" key="2">
    <source>
        <dbReference type="Proteomes" id="UP000814140"/>
    </source>
</evidence>
<sequence>MASRRGKGYDFRIYRRSMGHIRRSVHVVRRRRRPSPTSTSKLLLGICGWAGRPRESMSRRVCMNKGGDLKDGHTTVAPSRDLVSRQHRYLRALCSRAQYGGLPVEAQGARPGRAYDAQSQSTLGTRWMKNASNGRTAGLCCARNKVGMRRTCEKASKRHVRENQGDSWRRQWEARR</sequence>
<comment type="caution">
    <text evidence="1">The sequence shown here is derived from an EMBL/GenBank/DDBJ whole genome shotgun (WGS) entry which is preliminary data.</text>
</comment>
<protein>
    <submittedName>
        <fullName evidence="1">Uncharacterized protein</fullName>
    </submittedName>
</protein>
<organism evidence="1 2">
    <name type="scientific">Artomyces pyxidatus</name>
    <dbReference type="NCBI Taxonomy" id="48021"/>
    <lineage>
        <taxon>Eukaryota</taxon>
        <taxon>Fungi</taxon>
        <taxon>Dikarya</taxon>
        <taxon>Basidiomycota</taxon>
        <taxon>Agaricomycotina</taxon>
        <taxon>Agaricomycetes</taxon>
        <taxon>Russulales</taxon>
        <taxon>Auriscalpiaceae</taxon>
        <taxon>Artomyces</taxon>
    </lineage>
</organism>
<name>A0ACB8TCW1_9AGAM</name>
<dbReference type="EMBL" id="MU277193">
    <property type="protein sequence ID" value="KAI0066372.1"/>
    <property type="molecule type" value="Genomic_DNA"/>
</dbReference>